<feature type="domain" description="CRC" evidence="22">
    <location>
        <begin position="337"/>
        <end position="450"/>
    </location>
</feature>
<organism evidence="23 24">
    <name type="scientific">Knipowitschia caucasica</name>
    <name type="common">Caucasian dwarf goby</name>
    <name type="synonym">Pomatoschistus caucasicus</name>
    <dbReference type="NCBI Taxonomy" id="637954"/>
    <lineage>
        <taxon>Eukaryota</taxon>
        <taxon>Metazoa</taxon>
        <taxon>Chordata</taxon>
        <taxon>Craniata</taxon>
        <taxon>Vertebrata</taxon>
        <taxon>Euteleostomi</taxon>
        <taxon>Actinopterygii</taxon>
        <taxon>Neopterygii</taxon>
        <taxon>Teleostei</taxon>
        <taxon>Neoteleostei</taxon>
        <taxon>Acanthomorphata</taxon>
        <taxon>Gobiaria</taxon>
        <taxon>Gobiiformes</taxon>
        <taxon>Gobioidei</taxon>
        <taxon>Gobiidae</taxon>
        <taxon>Gobiinae</taxon>
        <taxon>Knipowitschia</taxon>
    </lineage>
</organism>
<evidence type="ECO:0000256" key="3">
    <source>
        <dbReference type="ARBA" id="ARBA00004406"/>
    </source>
</evidence>
<dbReference type="InterPro" id="IPR001680">
    <property type="entry name" value="WD40_rpt"/>
</dbReference>
<reference evidence="23 24" key="1">
    <citation type="submission" date="2024-04" db="EMBL/GenBank/DDBJ databases">
        <authorList>
            <person name="Waldvogel A.-M."/>
            <person name="Schoenle A."/>
        </authorList>
    </citation>
    <scope>NUCLEOTIDE SEQUENCE [LARGE SCALE GENOMIC DNA]</scope>
</reference>
<name>A0AAV2IV84_KNICA</name>
<comment type="similarity">
    <text evidence="5">Belongs to the WD repeat SEC31 family.</text>
</comment>
<dbReference type="EMBL" id="OZ035823">
    <property type="protein sequence ID" value="CAL1567951.1"/>
    <property type="molecule type" value="Genomic_DNA"/>
</dbReference>
<accession>A0AAV2IV84</accession>
<keyword evidence="8 20" id="KW-0853">WD repeat</keyword>
<evidence type="ECO:0000256" key="11">
    <source>
        <dbReference type="ARBA" id="ARBA00022892"/>
    </source>
</evidence>
<evidence type="ECO:0000256" key="13">
    <source>
        <dbReference type="ARBA" id="ARBA00023136"/>
    </source>
</evidence>
<evidence type="ECO:0000256" key="4">
    <source>
        <dbReference type="ARBA" id="ARBA00007267"/>
    </source>
</evidence>
<evidence type="ECO:0000259" key="22">
    <source>
        <dbReference type="PROSITE" id="PS51634"/>
    </source>
</evidence>
<keyword evidence="7" id="KW-0963">Cytoplasm</keyword>
<dbReference type="SUPFAM" id="SSF50978">
    <property type="entry name" value="WD40 repeat-like"/>
    <property type="match status" value="1"/>
</dbReference>
<evidence type="ECO:0000313" key="23">
    <source>
        <dbReference type="EMBL" id="CAL1567951.1"/>
    </source>
</evidence>
<evidence type="ECO:0000256" key="17">
    <source>
        <dbReference type="ARBA" id="ARBA00039468"/>
    </source>
</evidence>
<dbReference type="Gene3D" id="2.130.10.10">
    <property type="entry name" value="YVTN repeat-like/Quinoprotein amine dehydrogenase"/>
    <property type="match status" value="1"/>
</dbReference>
<evidence type="ECO:0000256" key="1">
    <source>
        <dbReference type="ARBA" id="ARBA00004123"/>
    </source>
</evidence>
<evidence type="ECO:0000256" key="14">
    <source>
        <dbReference type="ARBA" id="ARBA00023242"/>
    </source>
</evidence>
<dbReference type="GO" id="GO:0015031">
    <property type="term" value="P:protein transport"/>
    <property type="evidence" value="ECO:0007669"/>
    <property type="project" value="UniProtKB-KW"/>
</dbReference>
<dbReference type="GO" id="GO:0030127">
    <property type="term" value="C:COPII vesicle coat"/>
    <property type="evidence" value="ECO:0007669"/>
    <property type="project" value="TreeGrafter"/>
</dbReference>
<comment type="similarity">
    <text evidence="4">Belongs to the lin-54 family.</text>
</comment>
<keyword evidence="14" id="KW-0539">Nucleus</keyword>
<dbReference type="PANTHER" id="PTHR13923">
    <property type="entry name" value="SEC31-RELATED PROTEIN"/>
    <property type="match status" value="1"/>
</dbReference>
<evidence type="ECO:0000256" key="9">
    <source>
        <dbReference type="ARBA" id="ARBA00022737"/>
    </source>
</evidence>
<evidence type="ECO:0000256" key="18">
    <source>
        <dbReference type="ARBA" id="ARBA00041470"/>
    </source>
</evidence>
<evidence type="ECO:0000256" key="10">
    <source>
        <dbReference type="ARBA" id="ARBA00022824"/>
    </source>
</evidence>
<evidence type="ECO:0000256" key="16">
    <source>
        <dbReference type="ARBA" id="ARBA00025471"/>
    </source>
</evidence>
<feature type="compositionally biased region" description="Polar residues" evidence="21">
    <location>
        <begin position="1980"/>
        <end position="1998"/>
    </location>
</feature>
<dbReference type="InterPro" id="IPR033467">
    <property type="entry name" value="Tesmin/TSO1-like_CXC"/>
</dbReference>
<comment type="function">
    <text evidence="16">Component of the coat protein complex II (COPII) which promotes the formation of transport vesicles from the endoplasmic reticulum (ER). The coat has two main functions, the physical deformation of the endoplasmic reticulum membrane into vesicles and the selection of cargo molecules.</text>
</comment>
<evidence type="ECO:0000256" key="20">
    <source>
        <dbReference type="PROSITE-ProRule" id="PRU00221"/>
    </source>
</evidence>
<dbReference type="Gene3D" id="1.20.940.10">
    <property type="entry name" value="Functional domain of the splicing factor Prp18"/>
    <property type="match status" value="1"/>
</dbReference>
<dbReference type="SMART" id="SM01114">
    <property type="entry name" value="CXC"/>
    <property type="match status" value="2"/>
</dbReference>
<proteinExistence type="inferred from homology"/>
<dbReference type="PROSITE" id="PS51634">
    <property type="entry name" value="CRC"/>
    <property type="match status" value="1"/>
</dbReference>
<feature type="repeat" description="WD" evidence="20">
    <location>
        <begin position="684"/>
        <end position="726"/>
    </location>
</feature>
<evidence type="ECO:0000313" key="24">
    <source>
        <dbReference type="Proteomes" id="UP001497482"/>
    </source>
</evidence>
<dbReference type="GO" id="GO:0007029">
    <property type="term" value="P:endoplasmic reticulum organization"/>
    <property type="evidence" value="ECO:0007669"/>
    <property type="project" value="TreeGrafter"/>
</dbReference>
<evidence type="ECO:0000256" key="6">
    <source>
        <dbReference type="ARBA" id="ARBA00022448"/>
    </source>
</evidence>
<dbReference type="GO" id="GO:0005634">
    <property type="term" value="C:nucleus"/>
    <property type="evidence" value="ECO:0007669"/>
    <property type="project" value="UniProtKB-SubCell"/>
</dbReference>
<feature type="compositionally biased region" description="Low complexity" evidence="21">
    <location>
        <begin position="1999"/>
        <end position="2010"/>
    </location>
</feature>
<evidence type="ECO:0000256" key="15">
    <source>
        <dbReference type="ARBA" id="ARBA00023329"/>
    </source>
</evidence>
<keyword evidence="12" id="KW-0653">Protein transport</keyword>
<dbReference type="InterPro" id="IPR036322">
    <property type="entry name" value="WD40_repeat_dom_sf"/>
</dbReference>
<dbReference type="GO" id="GO:0090110">
    <property type="term" value="P:COPII-coated vesicle cargo loading"/>
    <property type="evidence" value="ECO:0007669"/>
    <property type="project" value="TreeGrafter"/>
</dbReference>
<keyword evidence="6" id="KW-0813">Transport</keyword>
<keyword evidence="15" id="KW-0968">Cytoplasmic vesicle</keyword>
<sequence length="2145" mass="233076">MTALQAKTVQIAKKTPTSSAAPIKFIITKTVNSKATGPQSPVIAGRVLTQSSPVLPARTITLTESINTSLQGIPGKKIAISPLKTPSKVTVVSVASPTQSAPPKTVTLPMNVALGQQILAVQQSTSASPVKVVSSQATAQNIKPVQSVAVSGVGGSQFKTLIPLATQPNVQQIQVPGSRFHYVRLVTSTTASNTVQQGGPTNSIQTAKPMMVSTGAVRMSVPIVPAQSVKQVAPKPLTTTAQISTPQTQQRLIMPATPLPQIQPNFTNLPPGTVLAPAPGAGNVGYAVVPAQYVTQLQQTPFVTIASSSAYPAPSSIQTQARLPLNGVSTTESTSRPRKPCNCTKSQCLKLYCDCFANGEFCNNCNCNNCFNNLEHETERLKAIKTCLDRNPEAFKPKIGKGKEGESDRRHSKGCNCKRSGCLKNYCECYEAKIMCSSICKCIGCKNFEESPERKTLMHLADAAEVRVQQQMSAKTKLSSQISDLLMRTAPVISTGGGRLPYTFVTKEVLEATCECLLEQAKRSEQSHQPQPEAERMILEEFGHCLMRIISSAGKAKVDFRGTDVEMKLKEINRTAMLCWSPAQHHPIYLTTGTSAQQLDASFSTSASLELFELNLADPSLDMKSCGTFSSSQRYHKLVWSPFGIDGQGLTSGVLIAGGENGNVILYDPAKILSRNGNVIIAEGAMHTGPVRALDVNPFQTNLVASGGNESEVYIWDINNFKSPMTPGPKTQPLEDISCVAWNRQVQHILASTTPSGRTSVWDLRKNDLIIKVCDHSNRMHCSGMAWNPEVATQLLMASEDDRMPVIQMWDLRFASSPLKVLENHTRGVLGVAWSLADPELLLSCGKDGRILCWNPNTEEILYELPTGNQWCFDIQWCPRNPAVFSTAGFNSCIDIYSIMGGTSQAQSQRHVDQISTSFGNMDPFGTGQILPPLELPQSGSVSTTVTPLKKPPKWIRRPAGATFAFGGKLVSLEIVKPNPQQPGLHAVHVSQVVTETGLLKRSSQLQDTIHSGQFEEFCRGKINLTENEFEKTVWSFLRAYFDPDTRSSFLELLGYNKEQVALKISAALTEKPAEPVADLHATAEVNPEAAFDLIAAANLCPAAPELLSAQPPESVQSQEVKAEDKDDLFMDPNNDIVDHNQEADVSAEQQRDEEVIMEQEVNVMLNESKDLTYYSEPQVILSEDLQAPTEEPSQDLFQNELRAPMEEPAQDMFVQDLQAPTEEPSQDLFEQDLHAPTEEPAPDLVPGDVRAPMEEPLKDMFQNDLQAPMEDPVQYTFPVDLQAPIEEASQDLFPGDVRAPTEEPLQDLFENNLKASMEEPSQDLFEQDLQPPMEVPVPDMFLGDVRAPPEEPPQDLFENDLQPHLEEPAPDMFPVDLQPPLEEPAPDMFAGVPAEEPSQYLCEEDLPPSIEQHNIFPKDLPPPIEDLIAGGEMLQNSLSEVESFSEDPIEKVFQIPSEKLVIADVPRPSANDVTQITPEVNPNPGLSQDVDELITRALLTGNFEGAVELCLHDNRMADSIILALAGGAELLEKTQTKYFIKSPSKLSKLISAVVMKDLHAIMSTCELQNWKEALASVMTYADTQEFSSLCDLLGGRLEGANDLQLQAQASLCYICAGNLEKLVSCWIKAQERHGPLYLQDLVEKVVVMRHAVETQKSSPLAVGDLLAEKMSEYANLLASQGCLSTAVMYLPDEPNHVCVRLLRERLNCALSRQDPACSKTQSVACKVPPLQTPTAAQSNNPYSAVQPISTAPAPAQPHFYQPVRAASTVTSWSNQTPTAFPHVPTAAASDPSKVELPNPMCGMPTTENAAVPSVPFVPSHQYLPQVTQYPQGAGGPRMYRPDQYSSPVTPVLAEASAPPHPPGFLSQYSQHVPPQTSFTPFSSPSASFASPNLFTITSSSTNSAIPPPSIADFQHSGPGSPGSYVPLPPQNGFSAPQNGWNDPPTLVRGPMKKQVPEYYSPPAPITSPIMAPMGVDLQPPQTQVSSSGHQQPASPFINSMSTSASNASSEGAPGALVGDVIQPPQSLPSEQITKTIPEEHLLLKTTFESLIQNCLIVATDPQTKRKLVDANKRLETLYDKLSDRTLSPAIVGGLHNIAQSIDSRSYAEALKIHTHIVSSSNFSEISGFMPVLKVVLTQANRLGV</sequence>
<dbReference type="Pfam" id="PF00400">
    <property type="entry name" value="WD40"/>
    <property type="match status" value="1"/>
</dbReference>
<comment type="subcellular location">
    <subcellularLocation>
        <location evidence="2">Cytoplasmic vesicle</location>
        <location evidence="2">COPII-coated vesicle membrane</location>
        <topology evidence="2">Peripheral membrane protein</topology>
        <orientation evidence="2">Cytoplasmic side</orientation>
    </subcellularLocation>
    <subcellularLocation>
        <location evidence="3">Endoplasmic reticulum membrane</location>
        <topology evidence="3">Peripheral membrane protein</topology>
    </subcellularLocation>
    <subcellularLocation>
        <location evidence="1">Nucleus</location>
    </subcellularLocation>
</comment>
<keyword evidence="24" id="KW-1185">Reference proteome</keyword>
<dbReference type="PANTHER" id="PTHR13923:SF23">
    <property type="entry name" value="PROTEIN TRANSPORT PROTEIN SEC31A"/>
    <property type="match status" value="1"/>
</dbReference>
<dbReference type="InterPro" id="IPR005172">
    <property type="entry name" value="CRC"/>
</dbReference>
<gene>
    <name evidence="23" type="ORF">KC01_LOCUS674</name>
</gene>
<keyword evidence="13" id="KW-0472">Membrane</keyword>
<feature type="repeat" description="WD" evidence="20">
    <location>
        <begin position="822"/>
        <end position="864"/>
    </location>
</feature>
<evidence type="ECO:0000256" key="8">
    <source>
        <dbReference type="ARBA" id="ARBA00022574"/>
    </source>
</evidence>
<keyword evidence="11" id="KW-0931">ER-Golgi transport</keyword>
<evidence type="ECO:0000256" key="19">
    <source>
        <dbReference type="ARBA" id="ARBA00043112"/>
    </source>
</evidence>
<evidence type="ECO:0000256" key="21">
    <source>
        <dbReference type="SAM" id="MobiDB-lite"/>
    </source>
</evidence>
<dbReference type="InterPro" id="IPR015943">
    <property type="entry name" value="WD40/YVTN_repeat-like_dom_sf"/>
</dbReference>
<evidence type="ECO:0000256" key="2">
    <source>
        <dbReference type="ARBA" id="ARBA00004299"/>
    </source>
</evidence>
<dbReference type="GO" id="GO:0005198">
    <property type="term" value="F:structural molecule activity"/>
    <property type="evidence" value="ECO:0007669"/>
    <property type="project" value="TreeGrafter"/>
</dbReference>
<dbReference type="Proteomes" id="UP001497482">
    <property type="component" value="Chromosome 1"/>
</dbReference>
<dbReference type="FunFam" id="1.20.940.10:FF:000001">
    <property type="entry name" value="Protein transport protein Sec31A isoform A"/>
    <property type="match status" value="1"/>
</dbReference>
<dbReference type="GO" id="GO:0005789">
    <property type="term" value="C:endoplasmic reticulum membrane"/>
    <property type="evidence" value="ECO:0007669"/>
    <property type="project" value="UniProtKB-SubCell"/>
</dbReference>
<dbReference type="SMART" id="SM00320">
    <property type="entry name" value="WD40"/>
    <property type="match status" value="6"/>
</dbReference>
<evidence type="ECO:0000256" key="12">
    <source>
        <dbReference type="ARBA" id="ARBA00022927"/>
    </source>
</evidence>
<feature type="region of interest" description="Disordered" evidence="21">
    <location>
        <begin position="1980"/>
        <end position="2027"/>
    </location>
</feature>
<dbReference type="Gene3D" id="1.25.40.1030">
    <property type="match status" value="2"/>
</dbReference>
<dbReference type="PROSITE" id="PS50082">
    <property type="entry name" value="WD_REPEATS_2"/>
    <property type="match status" value="2"/>
</dbReference>
<dbReference type="FunFam" id="2.130.10.10:FF:000009">
    <property type="entry name" value="Protein transport protein Sec31A isoform A"/>
    <property type="match status" value="1"/>
</dbReference>
<evidence type="ECO:0000256" key="5">
    <source>
        <dbReference type="ARBA" id="ARBA00009358"/>
    </source>
</evidence>
<protein>
    <recommendedName>
        <fullName evidence="17">Protein transport protein Sec31A</fullName>
    </recommendedName>
    <alternativeName>
        <fullName evidence="19">SEC31-like protein 1</fullName>
    </alternativeName>
    <alternativeName>
        <fullName evidence="18">SEC31-related protein A</fullName>
    </alternativeName>
</protein>
<evidence type="ECO:0000256" key="7">
    <source>
        <dbReference type="ARBA" id="ARBA00022490"/>
    </source>
</evidence>
<dbReference type="Pfam" id="PF03638">
    <property type="entry name" value="TCR"/>
    <property type="match status" value="2"/>
</dbReference>
<dbReference type="InterPro" id="IPR040251">
    <property type="entry name" value="SEC31-like"/>
</dbReference>
<keyword evidence="9" id="KW-0677">Repeat</keyword>
<keyword evidence="10" id="KW-0256">Endoplasmic reticulum</keyword>
<dbReference type="GO" id="GO:0070971">
    <property type="term" value="C:endoplasmic reticulum exit site"/>
    <property type="evidence" value="ECO:0007669"/>
    <property type="project" value="TreeGrafter"/>
</dbReference>